<feature type="binding site" evidence="5">
    <location>
        <position position="260"/>
    </location>
    <ligand>
        <name>Zn(2+)</name>
        <dbReference type="ChEBI" id="CHEBI:29105"/>
    </ligand>
</feature>
<feature type="binding site" evidence="5">
    <location>
        <position position="238"/>
    </location>
    <ligand>
        <name>substrate</name>
    </ligand>
</feature>
<dbReference type="Proteomes" id="UP001556220">
    <property type="component" value="Unassembled WGS sequence"/>
</dbReference>
<reference evidence="8 9" key="1">
    <citation type="submission" date="2024-06" db="EMBL/GenBank/DDBJ databases">
        <authorList>
            <person name="Woo H."/>
        </authorList>
    </citation>
    <scope>NUCLEOTIDE SEQUENCE [LARGE SCALE GENOMIC DNA]</scope>
    <source>
        <strain evidence="8 9">Si-c</strain>
    </source>
</reference>
<evidence type="ECO:0000256" key="7">
    <source>
        <dbReference type="RuleBase" id="RU004175"/>
    </source>
</evidence>
<dbReference type="Gene3D" id="3.40.50.1980">
    <property type="entry name" value="Nitrogenase molybdenum iron protein domain"/>
    <property type="match status" value="2"/>
</dbReference>
<gene>
    <name evidence="5 8" type="primary">hisD</name>
    <name evidence="8" type="ORF">ABQJ54_02655</name>
</gene>
<evidence type="ECO:0000256" key="5">
    <source>
        <dbReference type="HAMAP-Rule" id="MF_01024"/>
    </source>
</evidence>
<dbReference type="RefSeq" id="WP_367852715.1">
    <property type="nucleotide sequence ID" value="NZ_JBFOHK010000001.1"/>
</dbReference>
<dbReference type="PROSITE" id="PS00611">
    <property type="entry name" value="HISOL_DEHYDROGENASE"/>
    <property type="match status" value="1"/>
</dbReference>
<feature type="binding site" evidence="5">
    <location>
        <position position="415"/>
    </location>
    <ligand>
        <name>substrate</name>
    </ligand>
</feature>
<feature type="binding site" evidence="5">
    <location>
        <position position="212"/>
    </location>
    <ligand>
        <name>NAD(+)</name>
        <dbReference type="ChEBI" id="CHEBI:57540"/>
    </ligand>
</feature>
<dbReference type="PANTHER" id="PTHR21256:SF2">
    <property type="entry name" value="HISTIDINE BIOSYNTHESIS TRIFUNCTIONAL PROTEIN"/>
    <property type="match status" value="1"/>
</dbReference>
<evidence type="ECO:0000313" key="8">
    <source>
        <dbReference type="EMBL" id="MEW9570636.1"/>
    </source>
</evidence>
<comment type="similarity">
    <text evidence="1 5 6 7">Belongs to the histidinol dehydrogenase family.</text>
</comment>
<feature type="binding site" evidence="5">
    <location>
        <position position="263"/>
    </location>
    <ligand>
        <name>Zn(2+)</name>
        <dbReference type="ChEBI" id="CHEBI:29105"/>
    </ligand>
</feature>
<feature type="active site" description="Proton acceptor" evidence="5">
    <location>
        <position position="327"/>
    </location>
</feature>
<evidence type="ECO:0000256" key="1">
    <source>
        <dbReference type="ARBA" id="ARBA00010178"/>
    </source>
</evidence>
<feature type="active site" description="Proton acceptor" evidence="5">
    <location>
        <position position="328"/>
    </location>
</feature>
<dbReference type="HAMAP" id="MF_01024">
    <property type="entry name" value="HisD"/>
    <property type="match status" value="1"/>
</dbReference>
<keyword evidence="3 5" id="KW-0862">Zinc</keyword>
<evidence type="ECO:0000256" key="3">
    <source>
        <dbReference type="ARBA" id="ARBA00022833"/>
    </source>
</evidence>
<feature type="binding site" evidence="5">
    <location>
        <position position="361"/>
    </location>
    <ligand>
        <name>substrate</name>
    </ligand>
</feature>
<name>A0ABV3QBU8_9GAMM</name>
<feature type="binding site" evidence="5">
    <location>
        <position position="189"/>
    </location>
    <ligand>
        <name>NAD(+)</name>
        <dbReference type="ChEBI" id="CHEBI:57540"/>
    </ligand>
</feature>
<dbReference type="PIRSF" id="PIRSF000099">
    <property type="entry name" value="Histidinol_dh"/>
    <property type="match status" value="1"/>
</dbReference>
<evidence type="ECO:0000256" key="6">
    <source>
        <dbReference type="PIRNR" id="PIRNR000099"/>
    </source>
</evidence>
<sequence>MKRIDWNALDEQGRSEALARPVQSRASELREGVSRIITEVRVRGDAALRELSAKYDRCALAALEVADDEFTAAEASLDPALKTAIREAAGRIETFHRAAALQPVGVDTAPGVRVECVLRPIQRVGLYVPAGSAPLPSTALMLGVPARIAGCREVVLCSPARADGRCDAAVLYAARLTGVHKVFKLGGAQAIAAMAYGTASVPKCDKLFGPGNAWVTEAKLQVSSEPDGAAIDMPAGPSEVLVIADVAANPAFVAADLLSQAEHGPDSQVILLSDSAALLDRVEHEVERQCAELPRAEIARQALAQSRLIAVASLAQAVEVSNRYAPEHLILQVTVPRRLLEGIACAGSVFLGAWTPESVGDYCSGSNHVLPTYGHARSYSGVSVASYQKQITVQELSADGLRGIGPCAATLAAAEQLEAHRRAVTLRLAELESMI</sequence>
<feature type="binding site" evidence="5">
    <location>
        <position position="420"/>
    </location>
    <ligand>
        <name>substrate</name>
    </ligand>
</feature>
<dbReference type="EC" id="1.1.1.23" evidence="5"/>
<comment type="caution">
    <text evidence="8">The sequence shown here is derived from an EMBL/GenBank/DDBJ whole genome shotgun (WGS) entry which is preliminary data.</text>
</comment>
<feature type="binding site" evidence="5">
    <location>
        <position position="127"/>
    </location>
    <ligand>
        <name>NAD(+)</name>
        <dbReference type="ChEBI" id="CHEBI:57540"/>
    </ligand>
</feature>
<keyword evidence="9" id="KW-1185">Reference proteome</keyword>
<dbReference type="InterPro" id="IPR001692">
    <property type="entry name" value="Histidinol_DH_CS"/>
</dbReference>
<comment type="function">
    <text evidence="5">Catalyzes the sequential NAD-dependent oxidations of L-histidinol to L-histidinaldehyde and then to L-histidine.</text>
</comment>
<dbReference type="InterPro" id="IPR022695">
    <property type="entry name" value="Histidinol_DH_monofunct"/>
</dbReference>
<organism evidence="8 9">
    <name type="scientific">Rhodanobacter lycopersici</name>
    <dbReference type="NCBI Taxonomy" id="3162487"/>
    <lineage>
        <taxon>Bacteria</taxon>
        <taxon>Pseudomonadati</taxon>
        <taxon>Pseudomonadota</taxon>
        <taxon>Gammaproteobacteria</taxon>
        <taxon>Lysobacterales</taxon>
        <taxon>Rhodanobacteraceae</taxon>
        <taxon>Rhodanobacter</taxon>
    </lineage>
</organism>
<evidence type="ECO:0000256" key="2">
    <source>
        <dbReference type="ARBA" id="ARBA00022723"/>
    </source>
</evidence>
<dbReference type="Pfam" id="PF00815">
    <property type="entry name" value="Histidinol_dh"/>
    <property type="match status" value="1"/>
</dbReference>
<dbReference type="PRINTS" id="PR00083">
    <property type="entry name" value="HOLDHDRGNASE"/>
</dbReference>
<comment type="pathway">
    <text evidence="5">Amino-acid biosynthesis; L-histidine biosynthesis; L-histidine from 5-phospho-alpha-D-ribose 1-diphosphate: step 9/9.</text>
</comment>
<feature type="binding site" evidence="5">
    <location>
        <position position="361"/>
    </location>
    <ligand>
        <name>Zn(2+)</name>
        <dbReference type="ChEBI" id="CHEBI:29105"/>
    </ligand>
</feature>
<dbReference type="PANTHER" id="PTHR21256">
    <property type="entry name" value="HISTIDINOL DEHYDROGENASE HDH"/>
    <property type="match status" value="1"/>
</dbReference>
<dbReference type="GO" id="GO:0004399">
    <property type="term" value="F:histidinol dehydrogenase activity"/>
    <property type="evidence" value="ECO:0007669"/>
    <property type="project" value="UniProtKB-EC"/>
</dbReference>
<dbReference type="NCBIfam" id="TIGR00069">
    <property type="entry name" value="hisD"/>
    <property type="match status" value="1"/>
</dbReference>
<dbReference type="SUPFAM" id="SSF53720">
    <property type="entry name" value="ALDH-like"/>
    <property type="match status" value="1"/>
</dbReference>
<comment type="catalytic activity">
    <reaction evidence="5">
        <text>L-histidinol + 2 NAD(+) + H2O = L-histidine + 2 NADH + 3 H(+)</text>
        <dbReference type="Rhea" id="RHEA:20641"/>
        <dbReference type="ChEBI" id="CHEBI:15377"/>
        <dbReference type="ChEBI" id="CHEBI:15378"/>
        <dbReference type="ChEBI" id="CHEBI:57540"/>
        <dbReference type="ChEBI" id="CHEBI:57595"/>
        <dbReference type="ChEBI" id="CHEBI:57699"/>
        <dbReference type="ChEBI" id="CHEBI:57945"/>
        <dbReference type="EC" id="1.1.1.23"/>
    </reaction>
</comment>
<dbReference type="CDD" id="cd06572">
    <property type="entry name" value="Histidinol_dh"/>
    <property type="match status" value="1"/>
</dbReference>
<dbReference type="InterPro" id="IPR012131">
    <property type="entry name" value="Hstdl_DH"/>
</dbReference>
<comment type="cofactor">
    <cofactor evidence="5">
        <name>Zn(2+)</name>
        <dbReference type="ChEBI" id="CHEBI:29105"/>
    </cofactor>
    <text evidence="5">Binds 1 zinc ion per subunit.</text>
</comment>
<dbReference type="InterPro" id="IPR016161">
    <property type="entry name" value="Ald_DH/histidinol_DH"/>
</dbReference>
<protein>
    <recommendedName>
        <fullName evidence="5">Histidinol dehydrogenase</fullName>
        <shortName evidence="5">HDH</shortName>
        <ecNumber evidence="5">1.1.1.23</ecNumber>
    </recommendedName>
</protein>
<feature type="binding site" evidence="5">
    <location>
        <position position="263"/>
    </location>
    <ligand>
        <name>substrate</name>
    </ligand>
</feature>
<evidence type="ECO:0000313" key="9">
    <source>
        <dbReference type="Proteomes" id="UP001556220"/>
    </source>
</evidence>
<dbReference type="Gene3D" id="1.20.5.1300">
    <property type="match status" value="1"/>
</dbReference>
<evidence type="ECO:0000256" key="4">
    <source>
        <dbReference type="ARBA" id="ARBA00023002"/>
    </source>
</evidence>
<feature type="binding site" evidence="5">
    <location>
        <position position="260"/>
    </location>
    <ligand>
        <name>substrate</name>
    </ligand>
</feature>
<keyword evidence="2 5" id="KW-0479">Metal-binding</keyword>
<keyword evidence="5" id="KW-0028">Amino-acid biosynthesis</keyword>
<keyword evidence="5" id="KW-0520">NAD</keyword>
<keyword evidence="5" id="KW-0368">Histidine biosynthesis</keyword>
<keyword evidence="4 5" id="KW-0560">Oxidoreductase</keyword>
<accession>A0ABV3QBU8</accession>
<proteinExistence type="inferred from homology"/>
<dbReference type="EMBL" id="JBFOHK010000001">
    <property type="protein sequence ID" value="MEW9570636.1"/>
    <property type="molecule type" value="Genomic_DNA"/>
</dbReference>
<feature type="binding site" evidence="5">
    <location>
        <position position="328"/>
    </location>
    <ligand>
        <name>substrate</name>
    </ligand>
</feature>
<feature type="binding site" evidence="5">
    <location>
        <position position="420"/>
    </location>
    <ligand>
        <name>Zn(2+)</name>
        <dbReference type="ChEBI" id="CHEBI:29105"/>
    </ligand>
</feature>